<dbReference type="SUPFAM" id="SSF53335">
    <property type="entry name" value="S-adenosyl-L-methionine-dependent methyltransferases"/>
    <property type="match status" value="1"/>
</dbReference>
<reference evidence="2" key="1">
    <citation type="journal article" date="2019" name="Int. J. Syst. Evol. Microbiol.">
        <title>The Global Catalogue of Microorganisms (GCM) 10K type strain sequencing project: providing services to taxonomists for standard genome sequencing and annotation.</title>
        <authorList>
            <consortium name="The Broad Institute Genomics Platform"/>
            <consortium name="The Broad Institute Genome Sequencing Center for Infectious Disease"/>
            <person name="Wu L."/>
            <person name="Ma J."/>
        </authorList>
    </citation>
    <scope>NUCLEOTIDE SEQUENCE [LARGE SCALE GENOMIC DNA]</scope>
    <source>
        <strain evidence="2">CCUG 58127</strain>
    </source>
</reference>
<organism evidence="1 2">
    <name type="scientific">Flexivirga alba</name>
    <dbReference type="NCBI Taxonomy" id="702742"/>
    <lineage>
        <taxon>Bacteria</taxon>
        <taxon>Bacillati</taxon>
        <taxon>Actinomycetota</taxon>
        <taxon>Actinomycetes</taxon>
        <taxon>Micrococcales</taxon>
        <taxon>Dermacoccaceae</taxon>
        <taxon>Flexivirga</taxon>
    </lineage>
</organism>
<keyword evidence="1" id="KW-0808">Transferase</keyword>
<dbReference type="EC" id="2.1.1.-" evidence="1"/>
<dbReference type="RefSeq" id="WP_382403952.1">
    <property type="nucleotide sequence ID" value="NZ_JBHSWH010000001.1"/>
</dbReference>
<dbReference type="InterPro" id="IPR029063">
    <property type="entry name" value="SAM-dependent_MTases_sf"/>
</dbReference>
<keyword evidence="1" id="KW-0489">Methyltransferase</keyword>
<sequence>MSGEVGSGICEICGNSTERLLLRGGDALSRCIDCGHLTRDLTDAPADHRDHAYGGEPTLDAWRLALTHRLLTRDGTPRSVFEVGYGSGALLRRFLDAGATVAGTDPDQLEVAVDPLVRQRGQLHTATIEELAATGDQVELVYGIHVLEHVLDPMQTLQHAADLLVPGGEMQFLTPAGDSDGLRAYGRAWWMLEDPTHVRFFSAESLRRAAISVGLTDVRVTRPALDSLVTDVASLTRLARPRPRPHGVLAQRSVLATGLVTAPLVLAARAVRPTLRPTLHLTARKAR</sequence>
<name>A0ABW2AKX5_9MICO</name>
<evidence type="ECO:0000313" key="2">
    <source>
        <dbReference type="Proteomes" id="UP001596298"/>
    </source>
</evidence>
<dbReference type="Pfam" id="PF13489">
    <property type="entry name" value="Methyltransf_23"/>
    <property type="match status" value="1"/>
</dbReference>
<protein>
    <submittedName>
        <fullName evidence="1">Class I SAM-dependent methyltransferase</fullName>
        <ecNumber evidence="1">2.1.1.-</ecNumber>
    </submittedName>
</protein>
<keyword evidence="2" id="KW-1185">Reference proteome</keyword>
<proteinExistence type="predicted"/>
<gene>
    <name evidence="1" type="ORF">ACFQDH_18970</name>
</gene>
<evidence type="ECO:0000313" key="1">
    <source>
        <dbReference type="EMBL" id="MFC6707280.1"/>
    </source>
</evidence>
<dbReference type="CDD" id="cd02440">
    <property type="entry name" value="AdoMet_MTases"/>
    <property type="match status" value="1"/>
</dbReference>
<dbReference type="EMBL" id="JBHSWH010000001">
    <property type="protein sequence ID" value="MFC6707280.1"/>
    <property type="molecule type" value="Genomic_DNA"/>
</dbReference>
<dbReference type="Gene3D" id="3.40.50.150">
    <property type="entry name" value="Vaccinia Virus protein VP39"/>
    <property type="match status" value="1"/>
</dbReference>
<comment type="caution">
    <text evidence="1">The sequence shown here is derived from an EMBL/GenBank/DDBJ whole genome shotgun (WGS) entry which is preliminary data.</text>
</comment>
<dbReference type="Proteomes" id="UP001596298">
    <property type="component" value="Unassembled WGS sequence"/>
</dbReference>
<accession>A0ABW2AKX5</accession>
<dbReference type="GO" id="GO:0032259">
    <property type="term" value="P:methylation"/>
    <property type="evidence" value="ECO:0007669"/>
    <property type="project" value="UniProtKB-KW"/>
</dbReference>
<dbReference type="GO" id="GO:0008168">
    <property type="term" value="F:methyltransferase activity"/>
    <property type="evidence" value="ECO:0007669"/>
    <property type="project" value="UniProtKB-KW"/>
</dbReference>